<feature type="signal peptide" evidence="2">
    <location>
        <begin position="1"/>
        <end position="23"/>
    </location>
</feature>
<dbReference type="RefSeq" id="WP_041060253.1">
    <property type="nucleotide sequence ID" value="NZ_JXRR01000017.1"/>
</dbReference>
<reference evidence="3 4" key="1">
    <citation type="submission" date="2015-01" db="EMBL/GenBank/DDBJ databases">
        <title>Jeotgalibacillus campisalis genome sequencing.</title>
        <authorList>
            <person name="Goh K.M."/>
            <person name="Chan K.-G."/>
            <person name="Yaakop A.S."/>
            <person name="Ee R."/>
            <person name="Gan H.M."/>
            <person name="Chan C.S."/>
        </authorList>
    </citation>
    <scope>NUCLEOTIDE SEQUENCE [LARGE SCALE GENOMIC DNA]</scope>
    <source>
        <strain evidence="3 4">SF-57</strain>
    </source>
</reference>
<feature type="chain" id="PRO_5002169230" description="GerMN domain-containing protein" evidence="2">
    <location>
        <begin position="24"/>
        <end position="345"/>
    </location>
</feature>
<keyword evidence="2" id="KW-0732">Signal</keyword>
<feature type="compositionally biased region" description="Acidic residues" evidence="1">
    <location>
        <begin position="23"/>
        <end position="32"/>
    </location>
</feature>
<evidence type="ECO:0000313" key="3">
    <source>
        <dbReference type="EMBL" id="KIL46412.1"/>
    </source>
</evidence>
<dbReference type="PROSITE" id="PS51257">
    <property type="entry name" value="PROKAR_LIPOPROTEIN"/>
    <property type="match status" value="1"/>
</dbReference>
<organism evidence="3 4">
    <name type="scientific">Jeotgalibacillus campisalis</name>
    <dbReference type="NCBI Taxonomy" id="220754"/>
    <lineage>
        <taxon>Bacteria</taxon>
        <taxon>Bacillati</taxon>
        <taxon>Bacillota</taxon>
        <taxon>Bacilli</taxon>
        <taxon>Bacillales</taxon>
        <taxon>Caryophanaceae</taxon>
        <taxon>Jeotgalibacillus</taxon>
    </lineage>
</organism>
<name>A0A0C2VBT6_9BACL</name>
<comment type="caution">
    <text evidence="3">The sequence shown here is derived from an EMBL/GenBank/DDBJ whole genome shotgun (WGS) entry which is preliminary data.</text>
</comment>
<protein>
    <recommendedName>
        <fullName evidence="5">GerMN domain-containing protein</fullName>
    </recommendedName>
</protein>
<sequence length="345" mass="38364">MIKLTKIGGVAALAFLLASCQDAENETTEDSVESVNETSQDETDVEDKEVPETEEDTDENSAEEDMEEDSSSDASDTKSDGKEETMASEYFIHSHTYSAETAFLTAYSIDRKDGLNSSKEERLKQSLIESDPSEQEILGTYTEMTAEWPELHVNFTEEGNILSTTTAQTGMFYDSLIGISDLFGIEQILFFNPDGEEDIIVAQSPIDEPIMIKEERGQTRGYYTIYDKDLEQTLFLPGGMLEEKAADESGEALSFSETIDAMKKVEKEEAFYGSAMIEGLEVVSASLEDGIAEVHYTVDDEIVTEDDQTVLENAIQLTALDFHAEELRLVNDTLEESKLYPLIGH</sequence>
<evidence type="ECO:0000256" key="1">
    <source>
        <dbReference type="SAM" id="MobiDB-lite"/>
    </source>
</evidence>
<evidence type="ECO:0000313" key="4">
    <source>
        <dbReference type="Proteomes" id="UP000031972"/>
    </source>
</evidence>
<feature type="region of interest" description="Disordered" evidence="1">
    <location>
        <begin position="22"/>
        <end position="84"/>
    </location>
</feature>
<dbReference type="PATRIC" id="fig|220754.4.peg.3100"/>
<keyword evidence="4" id="KW-1185">Reference proteome</keyword>
<dbReference type="EMBL" id="JXRR01000017">
    <property type="protein sequence ID" value="KIL46412.1"/>
    <property type="molecule type" value="Genomic_DNA"/>
</dbReference>
<dbReference type="OrthoDB" id="2451110at2"/>
<evidence type="ECO:0008006" key="5">
    <source>
        <dbReference type="Google" id="ProtNLM"/>
    </source>
</evidence>
<feature type="compositionally biased region" description="Acidic residues" evidence="1">
    <location>
        <begin position="39"/>
        <end position="71"/>
    </location>
</feature>
<feature type="compositionally biased region" description="Basic and acidic residues" evidence="1">
    <location>
        <begin position="75"/>
        <end position="84"/>
    </location>
</feature>
<evidence type="ECO:0000256" key="2">
    <source>
        <dbReference type="SAM" id="SignalP"/>
    </source>
</evidence>
<proteinExistence type="predicted"/>
<dbReference type="Proteomes" id="UP000031972">
    <property type="component" value="Unassembled WGS sequence"/>
</dbReference>
<gene>
    <name evidence="3" type="ORF">KR50_30870</name>
</gene>
<accession>A0A0C2VBT6</accession>
<dbReference type="AlphaFoldDB" id="A0A0C2VBT6"/>